<dbReference type="Pfam" id="PF01694">
    <property type="entry name" value="Rhomboid"/>
    <property type="match status" value="1"/>
</dbReference>
<dbReference type="GO" id="GO:0004252">
    <property type="term" value="F:serine-type endopeptidase activity"/>
    <property type="evidence" value="ECO:0007669"/>
    <property type="project" value="InterPro"/>
</dbReference>
<evidence type="ECO:0000256" key="5">
    <source>
        <dbReference type="ARBA" id="ARBA00022989"/>
    </source>
</evidence>
<dbReference type="Gene3D" id="1.25.40.10">
    <property type="entry name" value="Tetratricopeptide repeat domain"/>
    <property type="match status" value="1"/>
</dbReference>
<dbReference type="InterPro" id="IPR035952">
    <property type="entry name" value="Rhomboid-like_sf"/>
</dbReference>
<dbReference type="AlphaFoldDB" id="S0FW02"/>
<dbReference type="STRING" id="1195236.CTER_0873"/>
<dbReference type="GO" id="GO:0016020">
    <property type="term" value="C:membrane"/>
    <property type="evidence" value="ECO:0007669"/>
    <property type="project" value="UniProtKB-SubCell"/>
</dbReference>
<dbReference type="SUPFAM" id="SSF144091">
    <property type="entry name" value="Rhomboid-like"/>
    <property type="match status" value="1"/>
</dbReference>
<evidence type="ECO:0000256" key="1">
    <source>
        <dbReference type="ARBA" id="ARBA00004141"/>
    </source>
</evidence>
<dbReference type="SUPFAM" id="SSF48452">
    <property type="entry name" value="TPR-like"/>
    <property type="match status" value="1"/>
</dbReference>
<evidence type="ECO:0000313" key="11">
    <source>
        <dbReference type="Proteomes" id="UP000014155"/>
    </source>
</evidence>
<keyword evidence="4" id="KW-0378">Hydrolase</keyword>
<dbReference type="InterPro" id="IPR050925">
    <property type="entry name" value="Rhomboid_protease_S54"/>
</dbReference>
<comment type="subcellular location">
    <subcellularLocation>
        <location evidence="1">Membrane</location>
        <topology evidence="1">Multi-pass membrane protein</topology>
    </subcellularLocation>
</comment>
<dbReference type="PATRIC" id="fig|1195236.3.peg.1166"/>
<comment type="similarity">
    <text evidence="2">Belongs to the peptidase S54 family.</text>
</comment>
<evidence type="ECO:0000256" key="6">
    <source>
        <dbReference type="ARBA" id="ARBA00023136"/>
    </source>
</evidence>
<feature type="transmembrane region" description="Helical" evidence="8">
    <location>
        <begin position="183"/>
        <end position="202"/>
    </location>
</feature>
<evidence type="ECO:0000313" key="10">
    <source>
        <dbReference type="EMBL" id="EMS73334.1"/>
    </source>
</evidence>
<dbReference type="Proteomes" id="UP000014155">
    <property type="component" value="Unassembled WGS sequence"/>
</dbReference>
<gene>
    <name evidence="10" type="ORF">CTER_0873</name>
</gene>
<keyword evidence="6 8" id="KW-0472">Membrane</keyword>
<feature type="transmembrane region" description="Helical" evidence="8">
    <location>
        <begin position="293"/>
        <end position="311"/>
    </location>
</feature>
<evidence type="ECO:0000256" key="2">
    <source>
        <dbReference type="ARBA" id="ARBA00009045"/>
    </source>
</evidence>
<evidence type="ECO:0000256" key="7">
    <source>
        <dbReference type="PROSITE-ProRule" id="PRU00339"/>
    </source>
</evidence>
<evidence type="ECO:0000256" key="3">
    <source>
        <dbReference type="ARBA" id="ARBA00022692"/>
    </source>
</evidence>
<feature type="domain" description="Peptidase S54 rhomboid" evidence="9">
    <location>
        <begin position="227"/>
        <end position="362"/>
    </location>
</feature>
<feature type="transmembrane region" description="Helical" evidence="8">
    <location>
        <begin position="346"/>
        <end position="364"/>
    </location>
</feature>
<organism evidence="10 11">
    <name type="scientific">Ruminiclostridium cellobioparum subsp. termitidis CT1112</name>
    <dbReference type="NCBI Taxonomy" id="1195236"/>
    <lineage>
        <taxon>Bacteria</taxon>
        <taxon>Bacillati</taxon>
        <taxon>Bacillota</taxon>
        <taxon>Clostridia</taxon>
        <taxon>Eubacteriales</taxon>
        <taxon>Oscillospiraceae</taxon>
        <taxon>Ruminiclostridium</taxon>
    </lineage>
</organism>
<sequence length="520" mass="58367">MKNSLITSLVGYLIEKEFFNLISPETEGLDFSSGTTSLIKDFHGTSVLLEIIDADRMDSRQIAMSMEHGTALINNINGRNATVFKLFLFESQPDTERLDIISKGQADITAERKFLRTFSVNCSQGTIQKHFTVPAFDAHIVRTVKRFFAKNLDKSGTTVEDIQRLIENRKKDYEIQLKVKKPWLTYGIIVINIVVWLIIKLISIRTGQSYSNLLVPFGAKINSYILQGQYWRFFTPMFLHADEIHLAVNCYSLFIVGSQVEKLFGRGRFAFIYLFSGILGNIVSLAFSINVAVGASGAIFGLMGAMLFFALKRPSLLKSSFGANLITTVVINLAYGFMNSRIDNNAHLGGFAGGFLTTGIVYNSKEETSRDRLVKVVSLIMAVIVTIAATLYGFNNQNSKIVLILTEMQTFETQENWAQAEKLGEDIMDLSPSSKNIRTSVLWSITRAEINQQKYQEGIPHAEQLVKISPVDGHFLLGFIYFNTAQYDAAREHLQKAKELESPYIDTINQMLTRIEGTAK</sequence>
<evidence type="ECO:0000259" key="9">
    <source>
        <dbReference type="Pfam" id="PF01694"/>
    </source>
</evidence>
<dbReference type="InterPro" id="IPR019734">
    <property type="entry name" value="TPR_rpt"/>
</dbReference>
<comment type="caution">
    <text evidence="10">The sequence shown here is derived from an EMBL/GenBank/DDBJ whole genome shotgun (WGS) entry which is preliminary data.</text>
</comment>
<feature type="transmembrane region" description="Helical" evidence="8">
    <location>
        <begin position="323"/>
        <end position="340"/>
    </location>
</feature>
<dbReference type="Gene3D" id="1.20.1540.10">
    <property type="entry name" value="Rhomboid-like"/>
    <property type="match status" value="1"/>
</dbReference>
<dbReference type="PANTHER" id="PTHR43731">
    <property type="entry name" value="RHOMBOID PROTEASE"/>
    <property type="match status" value="1"/>
</dbReference>
<keyword evidence="7" id="KW-0802">TPR repeat</keyword>
<keyword evidence="3 8" id="KW-0812">Transmembrane</keyword>
<name>S0FW02_RUMCE</name>
<dbReference type="PROSITE" id="PS50005">
    <property type="entry name" value="TPR"/>
    <property type="match status" value="1"/>
</dbReference>
<protein>
    <submittedName>
        <fullName evidence="10">Rhomboid family protein</fullName>
    </submittedName>
</protein>
<dbReference type="InterPro" id="IPR011990">
    <property type="entry name" value="TPR-like_helical_dom_sf"/>
</dbReference>
<dbReference type="EMBL" id="AORV01000021">
    <property type="protein sequence ID" value="EMS73334.1"/>
    <property type="molecule type" value="Genomic_DNA"/>
</dbReference>
<dbReference type="eggNOG" id="COG0705">
    <property type="taxonomic scope" value="Bacteria"/>
</dbReference>
<dbReference type="RefSeq" id="WP_004624253.1">
    <property type="nucleotide sequence ID" value="NZ_AORV01000021.1"/>
</dbReference>
<evidence type="ECO:0000256" key="4">
    <source>
        <dbReference type="ARBA" id="ARBA00022801"/>
    </source>
</evidence>
<evidence type="ECO:0000256" key="8">
    <source>
        <dbReference type="SAM" id="Phobius"/>
    </source>
</evidence>
<feature type="transmembrane region" description="Helical" evidence="8">
    <location>
        <begin position="376"/>
        <end position="394"/>
    </location>
</feature>
<dbReference type="InterPro" id="IPR022764">
    <property type="entry name" value="Peptidase_S54_rhomboid_dom"/>
</dbReference>
<keyword evidence="11" id="KW-1185">Reference proteome</keyword>
<accession>S0FW02</accession>
<keyword evidence="5 8" id="KW-1133">Transmembrane helix</keyword>
<proteinExistence type="inferred from homology"/>
<feature type="transmembrane region" description="Helical" evidence="8">
    <location>
        <begin position="269"/>
        <end position="287"/>
    </location>
</feature>
<feature type="repeat" description="TPR" evidence="7">
    <location>
        <begin position="471"/>
        <end position="504"/>
    </location>
</feature>
<dbReference type="PANTHER" id="PTHR43731:SF14">
    <property type="entry name" value="PRESENILIN-ASSOCIATED RHOMBOID-LIKE PROTEIN, MITOCHONDRIAL"/>
    <property type="match status" value="1"/>
</dbReference>
<reference evidence="10 11" key="1">
    <citation type="journal article" date="2013" name="Genome Announc.">
        <title>Draft Genome Sequence of the Cellulolytic, Mesophilic, Anaerobic Bacterium Clostridium termitidis Strain CT1112 (DSM 5398).</title>
        <authorList>
            <person name="Lal S."/>
            <person name="Ramachandran U."/>
            <person name="Zhang X."/>
            <person name="Munir R."/>
            <person name="Sparling R."/>
            <person name="Levin D.B."/>
        </authorList>
    </citation>
    <scope>NUCLEOTIDE SEQUENCE [LARGE SCALE GENOMIC DNA]</scope>
    <source>
        <strain evidence="10 11">CT1112</strain>
    </source>
</reference>